<accession>A0A7U2IA92</accession>
<name>A0A7U2IA92_PHANO</name>
<feature type="region of interest" description="Disordered" evidence="1">
    <location>
        <begin position="57"/>
        <end position="79"/>
    </location>
</feature>
<dbReference type="VEuPathDB" id="FungiDB:JI435_445330"/>
<dbReference type="EMBL" id="CP069042">
    <property type="protein sequence ID" value="QRD06147.1"/>
    <property type="molecule type" value="Genomic_DNA"/>
</dbReference>
<feature type="compositionally biased region" description="Polar residues" evidence="1">
    <location>
        <begin position="66"/>
        <end position="79"/>
    </location>
</feature>
<dbReference type="AlphaFoldDB" id="A0A7U2IA92"/>
<gene>
    <name evidence="2" type="ORF">JI435_445330</name>
</gene>
<keyword evidence="3" id="KW-1185">Reference proteome</keyword>
<protein>
    <submittedName>
        <fullName evidence="2">Uncharacterized protein</fullName>
    </submittedName>
</protein>
<dbReference type="Proteomes" id="UP000663193">
    <property type="component" value="Chromosome 20"/>
</dbReference>
<reference evidence="3" key="1">
    <citation type="journal article" date="2021" name="BMC Genomics">
        <title>Chromosome-level genome assembly and manually-curated proteome of model necrotroph Parastagonospora nodorum Sn15 reveals a genome-wide trove of candidate effector homologs, and redundancy of virulence-related functions within an accessory chromosome.</title>
        <authorList>
            <person name="Bertazzoni S."/>
            <person name="Jones D.A.B."/>
            <person name="Phan H.T."/>
            <person name="Tan K.-C."/>
            <person name="Hane J.K."/>
        </authorList>
    </citation>
    <scope>NUCLEOTIDE SEQUENCE [LARGE SCALE GENOMIC DNA]</scope>
    <source>
        <strain evidence="3">SN15 / ATCC MYA-4574 / FGSC 10173)</strain>
    </source>
</reference>
<organism evidence="2 3">
    <name type="scientific">Phaeosphaeria nodorum (strain SN15 / ATCC MYA-4574 / FGSC 10173)</name>
    <name type="common">Glume blotch fungus</name>
    <name type="synonym">Parastagonospora nodorum</name>
    <dbReference type="NCBI Taxonomy" id="321614"/>
    <lineage>
        <taxon>Eukaryota</taxon>
        <taxon>Fungi</taxon>
        <taxon>Dikarya</taxon>
        <taxon>Ascomycota</taxon>
        <taxon>Pezizomycotina</taxon>
        <taxon>Dothideomycetes</taxon>
        <taxon>Pleosporomycetidae</taxon>
        <taxon>Pleosporales</taxon>
        <taxon>Pleosporineae</taxon>
        <taxon>Phaeosphaeriaceae</taxon>
        <taxon>Parastagonospora</taxon>
    </lineage>
</organism>
<evidence type="ECO:0000313" key="3">
    <source>
        <dbReference type="Proteomes" id="UP000663193"/>
    </source>
</evidence>
<evidence type="ECO:0000313" key="2">
    <source>
        <dbReference type="EMBL" id="QRD06147.1"/>
    </source>
</evidence>
<proteinExistence type="predicted"/>
<evidence type="ECO:0000256" key="1">
    <source>
        <dbReference type="SAM" id="MobiDB-lite"/>
    </source>
</evidence>
<sequence>MRHRTICVSRPPPYPPCPRLGVRFAVARVLQTWLFEAVPRHGRVRRSCVRRAIMLGMPTNRKRTRPTSPKVQATLSQLQ</sequence>